<feature type="domain" description="SLH" evidence="3">
    <location>
        <begin position="759"/>
        <end position="812"/>
    </location>
</feature>
<evidence type="ECO:0000256" key="2">
    <source>
        <dbReference type="SAM" id="SignalP"/>
    </source>
</evidence>
<proteinExistence type="predicted"/>
<feature type="region of interest" description="Disordered" evidence="1">
    <location>
        <begin position="27"/>
        <end position="114"/>
    </location>
</feature>
<dbReference type="Gene3D" id="3.40.390.10">
    <property type="entry name" value="Collagenase (Catalytic Domain)"/>
    <property type="match status" value="1"/>
</dbReference>
<feature type="compositionally biased region" description="Acidic residues" evidence="1">
    <location>
        <begin position="96"/>
        <end position="108"/>
    </location>
</feature>
<feature type="signal peptide" evidence="2">
    <location>
        <begin position="1"/>
        <end position="26"/>
    </location>
</feature>
<feature type="compositionally biased region" description="Low complexity" evidence="1">
    <location>
        <begin position="62"/>
        <end position="75"/>
    </location>
</feature>
<dbReference type="Proteomes" id="UP001645859">
    <property type="component" value="Unassembled WGS sequence"/>
</dbReference>
<reference evidence="4 5" key="1">
    <citation type="submission" date="2018-09" db="EMBL/GenBank/DDBJ databases">
        <title>Comparative genomics of Leucobacter spp.</title>
        <authorList>
            <person name="Reis A.C."/>
            <person name="Kolvenbach B.A."/>
            <person name="Corvini P.F.X."/>
            <person name="Nunes O.C."/>
        </authorList>
    </citation>
    <scope>NUCLEOTIDE SEQUENCE [LARGE SCALE GENOMIC DNA]</scope>
    <source>
        <strain evidence="4 5">TAN 31504</strain>
    </source>
</reference>
<sequence>MRSPLKPLLGAALAIGVALSASPAVAIAPPPVIPSPETTVQEPGTDPATTDPGSSDPSATDGGVTEPGAEPGTEPAEPEAPTEPASPDTGVAEPEAPSEGDDPSEVDPEAASAADASDLLDEAAVDPELLTEAPDTLSVSGTIAVVSDEVAHLGFPVSVAEGAHEEQPGEAVPGSVLVATDAGPLVSIDPALVGADVETGDRFEGALTLDATAQAAVTTEIAENGPVAVEDALTVASAADGETGPLAGVSGSAAPGTAVTAAAPATKSHGVDVVYVSGSDAGLSKLVTDAGAYWKSQTNGAVASLNPSGPKRINPAGNTKTFRCSVGSRETLWTLGARAFGKNPNSYLTSGRHLVVVVDDNCGSLSKNVAGWGTFGKIHSGGLVWVDIGARQNSPYDKSVKGATGLLAHEIGHNLGLGHGDTRVCSGTVTDSKTTNGYAASPCWDNEYGDVFNVMGQGSWAAGAKPIGLPISQKHQLGVVPAGALKTVKASGGRSQTFTLQPGGSSSGLRGLRVESPTGGNFYVEYRNRTGQDSGFYYTQSGAWINESSYRNAFENRGVRVLKGFTKPKDGVGWKESTVIPVWDTVGTTNGRFQTMRAGKKSTPWNSTARVTVVSLGSTAKVRIDFTPFIDVPYAHKFGKEINWMSSAKLSTGINAGGSLRKYAPKSNVTREAMAAFLYRLEAPKNYKAPKKSPFKDVPTNHKFYKEIAWVYTSGLSTGIKTPGGRTYAPKASVTREAMAAFIYRLEGAKYSGAKKSPFADMKPGQKFYKEITWMYSSGLSTGINKNGKRIYSPKGKVTREAMAAFIYRLKH</sequence>
<dbReference type="Pfam" id="PF00395">
    <property type="entry name" value="SLH"/>
    <property type="match status" value="2"/>
</dbReference>
<protein>
    <recommendedName>
        <fullName evidence="3">SLH domain-containing protein</fullName>
    </recommendedName>
</protein>
<name>A0ABS1SHD9_9MICO</name>
<organism evidence="4 5">
    <name type="scientific">Leucobacter chromiireducens subsp. solipictus</name>
    <dbReference type="NCBI Taxonomy" id="398235"/>
    <lineage>
        <taxon>Bacteria</taxon>
        <taxon>Bacillati</taxon>
        <taxon>Actinomycetota</taxon>
        <taxon>Actinomycetes</taxon>
        <taxon>Micrococcales</taxon>
        <taxon>Microbacteriaceae</taxon>
        <taxon>Leucobacter</taxon>
    </lineage>
</organism>
<dbReference type="EMBL" id="QYAC01000005">
    <property type="protein sequence ID" value="MBL3679821.1"/>
    <property type="molecule type" value="Genomic_DNA"/>
</dbReference>
<keyword evidence="5" id="KW-1185">Reference proteome</keyword>
<dbReference type="SUPFAM" id="SSF55486">
    <property type="entry name" value="Metalloproteases ('zincins'), catalytic domain"/>
    <property type="match status" value="1"/>
</dbReference>
<evidence type="ECO:0000313" key="4">
    <source>
        <dbReference type="EMBL" id="MBL3679821.1"/>
    </source>
</evidence>
<evidence type="ECO:0000259" key="3">
    <source>
        <dbReference type="PROSITE" id="PS51272"/>
    </source>
</evidence>
<feature type="domain" description="SLH" evidence="3">
    <location>
        <begin position="691"/>
        <end position="757"/>
    </location>
</feature>
<dbReference type="InterPro" id="IPR024079">
    <property type="entry name" value="MetalloPept_cat_dom_sf"/>
</dbReference>
<dbReference type="RefSeq" id="WP_202345091.1">
    <property type="nucleotide sequence ID" value="NZ_BAAAPI010000003.1"/>
</dbReference>
<dbReference type="PROSITE" id="PS51272">
    <property type="entry name" value="SLH"/>
    <property type="match status" value="3"/>
</dbReference>
<evidence type="ECO:0000256" key="1">
    <source>
        <dbReference type="SAM" id="MobiDB-lite"/>
    </source>
</evidence>
<gene>
    <name evidence="4" type="ORF">D3230_11075</name>
</gene>
<dbReference type="InterPro" id="IPR001119">
    <property type="entry name" value="SLH_dom"/>
</dbReference>
<comment type="caution">
    <text evidence="4">The sequence shown here is derived from an EMBL/GenBank/DDBJ whole genome shotgun (WGS) entry which is preliminary data.</text>
</comment>
<keyword evidence="2" id="KW-0732">Signal</keyword>
<feature type="compositionally biased region" description="Polar residues" evidence="1">
    <location>
        <begin position="37"/>
        <end position="58"/>
    </location>
</feature>
<evidence type="ECO:0000313" key="5">
    <source>
        <dbReference type="Proteomes" id="UP001645859"/>
    </source>
</evidence>
<feature type="chain" id="PRO_5047367730" description="SLH domain-containing protein" evidence="2">
    <location>
        <begin position="27"/>
        <end position="812"/>
    </location>
</feature>
<feature type="domain" description="SLH" evidence="3">
    <location>
        <begin position="625"/>
        <end position="690"/>
    </location>
</feature>
<accession>A0ABS1SHD9</accession>